<sequence>MRVGKRVYFDSPQERKEFLALLRDAQDVTEIATIIAKTYKKDLIEAMDIARVYNEFIRKENENVDN</sequence>
<keyword evidence="2" id="KW-1185">Reference proteome</keyword>
<organism evidence="1 2">
    <name type="scientific">uncultured phage cr10_1</name>
    <dbReference type="NCBI Taxonomy" id="2772066"/>
    <lineage>
        <taxon>Viruses</taxon>
        <taxon>Duplodnaviria</taxon>
        <taxon>Heunggongvirae</taxon>
        <taxon>Uroviricota</taxon>
        <taxon>Caudoviricetes</taxon>
        <taxon>Crassvirales</taxon>
        <taxon>Suoliviridae</taxon>
        <taxon>Boorivirinae</taxon>
        <taxon>Canhaevirus</taxon>
        <taxon>Canhaevirus hiberniae</taxon>
    </lineage>
</organism>
<evidence type="ECO:0000313" key="1">
    <source>
        <dbReference type="EMBL" id="QOR58677.1"/>
    </source>
</evidence>
<evidence type="ECO:0000313" key="2">
    <source>
        <dbReference type="Proteomes" id="UP000593744"/>
    </source>
</evidence>
<name>A0A7M1RW73_9CAUD</name>
<dbReference type="EMBL" id="MT774382">
    <property type="protein sequence ID" value="QOR58677.1"/>
    <property type="molecule type" value="Genomic_DNA"/>
</dbReference>
<dbReference type="RefSeq" id="YP_010110835.1">
    <property type="nucleotide sequence ID" value="NC_055875.1"/>
</dbReference>
<reference evidence="1 2" key="1">
    <citation type="submission" date="2020-07" db="EMBL/GenBank/DDBJ databases">
        <title>Taxonomic proposal: Crassvirales, a new order of highly abundant and diverse bacterial viruses.</title>
        <authorList>
            <person name="Shkoporov A.N."/>
            <person name="Stockdale S.R."/>
            <person name="Guerin E."/>
            <person name="Ross R.P."/>
            <person name="Hill C."/>
        </authorList>
    </citation>
    <scope>NUCLEOTIDE SEQUENCE [LARGE SCALE GENOMIC DNA]</scope>
</reference>
<protein>
    <submittedName>
        <fullName evidence="1">Uncharacterized protein</fullName>
    </submittedName>
</protein>
<dbReference type="Proteomes" id="UP000593744">
    <property type="component" value="Segment"/>
</dbReference>
<dbReference type="GeneID" id="65129157"/>
<accession>A0A7M1RW73</accession>
<dbReference type="KEGG" id="vg:65129157"/>
<proteinExistence type="predicted"/>